<name>A0ABV0WP05_9TELE</name>
<dbReference type="EMBL" id="JAHRIM010060216">
    <property type="protein sequence ID" value="MEQ2270608.1"/>
    <property type="molecule type" value="Genomic_DNA"/>
</dbReference>
<reference evidence="2 3" key="1">
    <citation type="submission" date="2021-06" db="EMBL/GenBank/DDBJ databases">
        <authorList>
            <person name="Palmer J.M."/>
        </authorList>
    </citation>
    <scope>NUCLEOTIDE SEQUENCE [LARGE SCALE GENOMIC DNA]</scope>
    <source>
        <strain evidence="2 3">XR_2019</strain>
        <tissue evidence="2">Muscle</tissue>
    </source>
</reference>
<keyword evidence="1" id="KW-0812">Transmembrane</keyword>
<keyword evidence="1" id="KW-1133">Transmembrane helix</keyword>
<proteinExistence type="predicted"/>
<keyword evidence="1" id="KW-0472">Membrane</keyword>
<organism evidence="2 3">
    <name type="scientific">Xenotaenia resolanae</name>
    <dbReference type="NCBI Taxonomy" id="208358"/>
    <lineage>
        <taxon>Eukaryota</taxon>
        <taxon>Metazoa</taxon>
        <taxon>Chordata</taxon>
        <taxon>Craniata</taxon>
        <taxon>Vertebrata</taxon>
        <taxon>Euteleostomi</taxon>
        <taxon>Actinopterygii</taxon>
        <taxon>Neopterygii</taxon>
        <taxon>Teleostei</taxon>
        <taxon>Neoteleostei</taxon>
        <taxon>Acanthomorphata</taxon>
        <taxon>Ovalentaria</taxon>
        <taxon>Atherinomorphae</taxon>
        <taxon>Cyprinodontiformes</taxon>
        <taxon>Goodeidae</taxon>
        <taxon>Xenotaenia</taxon>
    </lineage>
</organism>
<evidence type="ECO:0000313" key="3">
    <source>
        <dbReference type="Proteomes" id="UP001444071"/>
    </source>
</evidence>
<sequence>MWTSSSLVYLGLVSRFLMVPYSSVRFYAIMHSMELSSHPTFRKEIGSVSKDECALVKMLYIKEGSLQSLGTPSQLLSTEMAVSCCVCVALGGTGILMDHSDPFCLEAKIPIFLRFVEGYPKM</sequence>
<feature type="transmembrane region" description="Helical" evidence="1">
    <location>
        <begin position="6"/>
        <end position="28"/>
    </location>
</feature>
<evidence type="ECO:0000256" key="1">
    <source>
        <dbReference type="SAM" id="Phobius"/>
    </source>
</evidence>
<dbReference type="Proteomes" id="UP001444071">
    <property type="component" value="Unassembled WGS sequence"/>
</dbReference>
<evidence type="ECO:0000313" key="2">
    <source>
        <dbReference type="EMBL" id="MEQ2270608.1"/>
    </source>
</evidence>
<keyword evidence="3" id="KW-1185">Reference proteome</keyword>
<gene>
    <name evidence="2" type="ORF">XENORESO_003642</name>
</gene>
<accession>A0ABV0WP05</accession>
<comment type="caution">
    <text evidence="2">The sequence shown here is derived from an EMBL/GenBank/DDBJ whole genome shotgun (WGS) entry which is preliminary data.</text>
</comment>
<protein>
    <submittedName>
        <fullName evidence="2">Uncharacterized protein</fullName>
    </submittedName>
</protein>